<dbReference type="SUPFAM" id="SSF52540">
    <property type="entry name" value="P-loop containing nucleoside triphosphate hydrolases"/>
    <property type="match status" value="1"/>
</dbReference>
<comment type="caution">
    <text evidence="5">The sequence shown here is derived from an EMBL/GenBank/DDBJ whole genome shotgun (WGS) entry which is preliminary data.</text>
</comment>
<feature type="domain" description="Guanylate cyclase" evidence="4">
    <location>
        <begin position="372"/>
        <end position="404"/>
    </location>
</feature>
<dbReference type="GO" id="GO:0035556">
    <property type="term" value="P:intracellular signal transduction"/>
    <property type="evidence" value="ECO:0007669"/>
    <property type="project" value="InterPro"/>
</dbReference>
<feature type="compositionally biased region" description="Polar residues" evidence="3">
    <location>
        <begin position="573"/>
        <end position="585"/>
    </location>
</feature>
<evidence type="ECO:0000313" key="6">
    <source>
        <dbReference type="Proteomes" id="UP000284702"/>
    </source>
</evidence>
<name>A0A3R7YSD5_APHAT</name>
<feature type="region of interest" description="Disordered" evidence="3">
    <location>
        <begin position="1266"/>
        <end position="1355"/>
    </location>
</feature>
<evidence type="ECO:0000256" key="1">
    <source>
        <dbReference type="ARBA" id="ARBA00022741"/>
    </source>
</evidence>
<evidence type="ECO:0000256" key="3">
    <source>
        <dbReference type="SAM" id="MobiDB-lite"/>
    </source>
</evidence>
<proteinExistence type="predicted"/>
<reference evidence="5" key="1">
    <citation type="submission" date="2018-07" db="EMBL/GenBank/DDBJ databases">
        <title>Annotation of Aphanomyces astaci genome assembly.</title>
        <authorList>
            <person name="Studholme D.J."/>
        </authorList>
    </citation>
    <scope>NUCLEOTIDE SEQUENCE [LARGE SCALE GENOMIC DNA]</scope>
    <source>
        <strain evidence="5">Pc</strain>
    </source>
</reference>
<dbReference type="SUPFAM" id="SSF55073">
    <property type="entry name" value="Nucleotide cyclase"/>
    <property type="match status" value="1"/>
</dbReference>
<dbReference type="CDD" id="cd07302">
    <property type="entry name" value="CHD"/>
    <property type="match status" value="1"/>
</dbReference>
<feature type="region of interest" description="Disordered" evidence="3">
    <location>
        <begin position="1081"/>
        <end position="1101"/>
    </location>
</feature>
<feature type="region of interest" description="Disordered" evidence="3">
    <location>
        <begin position="630"/>
        <end position="657"/>
    </location>
</feature>
<dbReference type="PANTHER" id="PTHR16305:SF28">
    <property type="entry name" value="GUANYLATE CYCLASE DOMAIN-CONTAINING PROTEIN"/>
    <property type="match status" value="1"/>
</dbReference>
<dbReference type="GO" id="GO:0005524">
    <property type="term" value="F:ATP binding"/>
    <property type="evidence" value="ECO:0007669"/>
    <property type="project" value="UniProtKB-KW"/>
</dbReference>
<dbReference type="PROSITE" id="PS50125">
    <property type="entry name" value="GUANYLATE_CYCLASE_2"/>
    <property type="match status" value="1"/>
</dbReference>
<dbReference type="PANTHER" id="PTHR16305">
    <property type="entry name" value="TESTICULAR SOLUBLE ADENYLYL CYCLASE"/>
    <property type="match status" value="1"/>
</dbReference>
<dbReference type="Pfam" id="PF00211">
    <property type="entry name" value="Guanylate_cyc"/>
    <property type="match status" value="1"/>
</dbReference>
<feature type="compositionally biased region" description="Basic and acidic residues" evidence="3">
    <location>
        <begin position="107"/>
        <end position="122"/>
    </location>
</feature>
<evidence type="ECO:0000313" key="5">
    <source>
        <dbReference type="EMBL" id="RQM27028.1"/>
    </source>
</evidence>
<dbReference type="GO" id="GO:0005737">
    <property type="term" value="C:cytoplasm"/>
    <property type="evidence" value="ECO:0007669"/>
    <property type="project" value="TreeGrafter"/>
</dbReference>
<feature type="region of interest" description="Disordered" evidence="3">
    <location>
        <begin position="564"/>
        <end position="585"/>
    </location>
</feature>
<dbReference type="GO" id="GO:0009190">
    <property type="term" value="P:cyclic nucleotide biosynthetic process"/>
    <property type="evidence" value="ECO:0007669"/>
    <property type="project" value="InterPro"/>
</dbReference>
<keyword evidence="6" id="KW-1185">Reference proteome</keyword>
<dbReference type="Proteomes" id="UP000284702">
    <property type="component" value="Unassembled WGS sequence"/>
</dbReference>
<gene>
    <name evidence="5" type="ORF">B5M09_005965</name>
</gene>
<organism evidence="5 6">
    <name type="scientific">Aphanomyces astaci</name>
    <name type="common">Crayfish plague agent</name>
    <dbReference type="NCBI Taxonomy" id="112090"/>
    <lineage>
        <taxon>Eukaryota</taxon>
        <taxon>Sar</taxon>
        <taxon>Stramenopiles</taxon>
        <taxon>Oomycota</taxon>
        <taxon>Saprolegniomycetes</taxon>
        <taxon>Saprolegniales</taxon>
        <taxon>Verrucalvaceae</taxon>
        <taxon>Aphanomyces</taxon>
    </lineage>
</organism>
<dbReference type="Gene3D" id="3.30.70.1230">
    <property type="entry name" value="Nucleotide cyclase"/>
    <property type="match status" value="2"/>
</dbReference>
<protein>
    <recommendedName>
        <fullName evidence="4">Guanylate cyclase domain-containing protein</fullName>
    </recommendedName>
</protein>
<evidence type="ECO:0000259" key="4">
    <source>
        <dbReference type="PROSITE" id="PS50125"/>
    </source>
</evidence>
<keyword evidence="2" id="KW-0067">ATP-binding</keyword>
<feature type="region of interest" description="Disordered" evidence="3">
    <location>
        <begin position="82"/>
        <end position="139"/>
    </location>
</feature>
<dbReference type="GO" id="GO:0004016">
    <property type="term" value="F:adenylate cyclase activity"/>
    <property type="evidence" value="ECO:0007669"/>
    <property type="project" value="TreeGrafter"/>
</dbReference>
<evidence type="ECO:0000256" key="2">
    <source>
        <dbReference type="ARBA" id="ARBA00022840"/>
    </source>
</evidence>
<sequence>MSSKGEKKELEVLCRYVPRIVLSQYAHSRVALTEPATQSFTAVMALFDISGFSTLADRLTKEENVRPVIATEATKLSTSNGSIAKPIDVSRSASHRRISHASGGRIDSVHHLSQRSENEKRHNPNNSFSLKEKRPTMGANTTNDVGLMRTGMAIEQLTKTLNQTLVLKALDTSQDVKQTHPPPPTTVSGGLGALKMHVGMGFSTVTGNHVGGLLNRWEFYVAGAATGQMSIAEADAHAGELVVSAESYRALVESSSVQPMHIMAEALPTGNYKITDLRSDANVKYTLPTLRLGRDLIPLVKSYVPGCIALSLGKGKIVINGMRSITAIFIKFTGILDIADATEQLHEVHRCLCAVQDAAYRVHGTSVRPGLITSGPAFCGSIGSAVRAEYAVVGDVINLAARLMSMAQPGEILCDDTTHMATLTRFEFDKGTHVMVKGKGDFIEVFQVFHDAVGATSTELTPPGDFFMPSDVYDVLITRIQEFGTRPGYPTMPGASGPDTCQSIVLTGASGAGKTTLLRHLVNVHPNVYYSCGDSVEKNTKLFVWRKVIATIVFSKRHSIIPAPPPPPVDTAQPGSPVTANRRPSTLFRTVTKSPSQLLAAMHKSSLKSLGLNTTTTNTDVAPPMAVLPTPKSRSDGFSVSESQSHVDDGSEAEESSNTFIASTTDLNFGVGLQFVHAIVQSGRLAADLLPLLNVFIPHCFPETSHSLSLAQNDERFMHEVTQLVVAILREANERHPILIAWDDCQWIDAASWDLLVHVLGVSPNITCIVGVRPDAPPPHVEFKKLEQVPHTLRFDLQNLSARDTSLFLSHFYGIAIMNSYLLEYVHGRSSGNPGSTIALMQRLLELETIYIDLERGVVHVLKDIHDVDLEISLQTRAKVMHHFDHMNSTSQLAMRITSVAIDYIHFDALHYMLRSVFAFEYNNSFTNAPDTDLNHELLPASLSSQNASIFVQALIGMSHAETHGIVALDHHNETIRFTSDDMRLVVYNVMLPSQRETIHRVFALWFENEVPVHRIPRFQHCYHLAYHLSRAHMYNQAMHYFAKGTEEALLRGVSEFALMCLTSAGAVLLLMDTSHSRHAAPRGLRRTSSSRAMHGGGSDPDDMEVTLHQCKIEFLTGLVMVQKSDWTTAVDNFNAAIAIHTEFRTHRKQRMWDKPARRVRRWWEEASNMWRTTYGGITKVIPLGVPKKNHGMQIDPSVEKLLDEVESYVQVATRLKTKILRVEREREKTSTAIRLQGLRCISSIKDDSIANLEKTFVLVPNEQTAAKQPAMGLPSNSTNTNPRHPRKKSSASTKGGGSGIRTSSSVTFVGQRPLPQRRGSEGGGFNAVGSSVVPDAAQQSGSVARIQNHLTPVI</sequence>
<keyword evidence="1" id="KW-0547">Nucleotide-binding</keyword>
<dbReference type="InterPro" id="IPR001054">
    <property type="entry name" value="A/G_cyclase"/>
</dbReference>
<dbReference type="InterPro" id="IPR029787">
    <property type="entry name" value="Nucleotide_cyclase"/>
</dbReference>
<dbReference type="InterPro" id="IPR027417">
    <property type="entry name" value="P-loop_NTPase"/>
</dbReference>
<accession>A0A3R7YSD5</accession>
<dbReference type="EMBL" id="MZMZ02002171">
    <property type="protein sequence ID" value="RQM27028.1"/>
    <property type="molecule type" value="Genomic_DNA"/>
</dbReference>
<dbReference type="VEuPathDB" id="FungiDB:H257_00827"/>